<dbReference type="InterPro" id="IPR000504">
    <property type="entry name" value="RRM_dom"/>
</dbReference>
<evidence type="ECO:0000259" key="7">
    <source>
        <dbReference type="PROSITE" id="PS50102"/>
    </source>
</evidence>
<protein>
    <recommendedName>
        <fullName evidence="7">RRM domain-containing protein</fullName>
    </recommendedName>
</protein>
<dbReference type="PROSITE" id="PS50102">
    <property type="entry name" value="RRM"/>
    <property type="match status" value="1"/>
</dbReference>
<evidence type="ECO:0000313" key="8">
    <source>
        <dbReference type="EMBL" id="KAJ8907960.1"/>
    </source>
</evidence>
<keyword evidence="3" id="KW-0539">Nucleus</keyword>
<feature type="region of interest" description="Disordered" evidence="6">
    <location>
        <begin position="206"/>
        <end position="310"/>
    </location>
</feature>
<dbReference type="InterPro" id="IPR022023">
    <property type="entry name" value="U1snRNP70_N"/>
</dbReference>
<comment type="subcellular location">
    <subcellularLocation>
        <location evidence="1">Nucleus</location>
    </subcellularLocation>
</comment>
<dbReference type="Pfam" id="PF00076">
    <property type="entry name" value="RRM_1"/>
    <property type="match status" value="1"/>
</dbReference>
<evidence type="ECO:0000256" key="6">
    <source>
        <dbReference type="SAM" id="MobiDB-lite"/>
    </source>
</evidence>
<sequence>MGPHSGNRFRPAYSGQQKFIFPPNIIELFKARKAPPHVAPPRAKKLRPLDGLAKFIDSFESKESQEKAQEEFLKIPWYETPSRARLRQTRERRERMRKLVEKEKKLYDPKAAKDNVTEDPFKTLFVSRLALETTEAKLMREFETFGRIKSVRMPIRSDTKLPCGYAFIEFEKEKDMKEAYKAGDGRRIDGKRISVDIERGRTVPSWLPKRLREPKKPEKKEPPKKIEPAESKDDRDRESNFRERRGRDFNHRDSRDRPGGGRDRGPRDGGRDYRDRNSGRDRTNDRDYRDRDRDRGYGERDGGGRKRYRH</sequence>
<dbReference type="GO" id="GO:0030619">
    <property type="term" value="F:U1 snRNA binding"/>
    <property type="evidence" value="ECO:0007669"/>
    <property type="project" value="TreeGrafter"/>
</dbReference>
<evidence type="ECO:0000256" key="2">
    <source>
        <dbReference type="ARBA" id="ARBA00022884"/>
    </source>
</evidence>
<dbReference type="Proteomes" id="UP001157974">
    <property type="component" value="Unassembled WGS sequence"/>
</dbReference>
<gene>
    <name evidence="8" type="ORF">NDN08_008063</name>
</gene>
<dbReference type="Pfam" id="PF12220">
    <property type="entry name" value="U1snRNP70_N"/>
    <property type="match status" value="1"/>
</dbReference>
<dbReference type="EMBL" id="JAMWBK010000002">
    <property type="protein sequence ID" value="KAJ8907960.1"/>
    <property type="molecule type" value="Genomic_DNA"/>
</dbReference>
<proteinExistence type="predicted"/>
<dbReference type="InterPro" id="IPR012677">
    <property type="entry name" value="Nucleotide-bd_a/b_plait_sf"/>
</dbReference>
<dbReference type="GO" id="GO:0005685">
    <property type="term" value="C:U1 snRNP"/>
    <property type="evidence" value="ECO:0007669"/>
    <property type="project" value="TreeGrafter"/>
</dbReference>
<dbReference type="GO" id="GO:0003729">
    <property type="term" value="F:mRNA binding"/>
    <property type="evidence" value="ECO:0007669"/>
    <property type="project" value="TreeGrafter"/>
</dbReference>
<feature type="compositionally biased region" description="Basic and acidic residues" evidence="6">
    <location>
        <begin position="210"/>
        <end position="304"/>
    </location>
</feature>
<keyword evidence="9" id="KW-1185">Reference proteome</keyword>
<accession>A0AAV8V0G6</accession>
<dbReference type="FunFam" id="3.30.70.330:FF:000132">
    <property type="entry name" value="Small nuclear ribonucleoprotein U11/U12 subunit 35"/>
    <property type="match status" value="1"/>
</dbReference>
<evidence type="ECO:0000313" key="9">
    <source>
        <dbReference type="Proteomes" id="UP001157974"/>
    </source>
</evidence>
<comment type="caution">
    <text evidence="8">The sequence shown here is derived from an EMBL/GenBank/DDBJ whole genome shotgun (WGS) entry which is preliminary data.</text>
</comment>
<evidence type="ECO:0000256" key="4">
    <source>
        <dbReference type="ARBA" id="ARBA00023274"/>
    </source>
</evidence>
<keyword evidence="4" id="KW-0687">Ribonucleoprotein</keyword>
<dbReference type="PANTHER" id="PTHR13952">
    <property type="entry name" value="U1 SMALL NUCLEAR RIBONUCLEOPROTEIN 70 KD"/>
    <property type="match status" value="1"/>
</dbReference>
<dbReference type="InterPro" id="IPR035979">
    <property type="entry name" value="RBD_domain_sf"/>
</dbReference>
<dbReference type="Gene3D" id="3.30.70.330">
    <property type="match status" value="1"/>
</dbReference>
<dbReference type="GO" id="GO:0071004">
    <property type="term" value="C:U2-type prespliceosome"/>
    <property type="evidence" value="ECO:0007669"/>
    <property type="project" value="TreeGrafter"/>
</dbReference>
<dbReference type="PANTHER" id="PTHR13952:SF5">
    <property type="entry name" value="U1 SMALL NUCLEAR RIBONUCLEOPROTEIN 70 KDA"/>
    <property type="match status" value="1"/>
</dbReference>
<dbReference type="SMART" id="SM00360">
    <property type="entry name" value="RRM"/>
    <property type="match status" value="1"/>
</dbReference>
<dbReference type="InterPro" id="IPR051183">
    <property type="entry name" value="U1_U11-U12_snRNP_70-35kDa"/>
</dbReference>
<keyword evidence="2 5" id="KW-0694">RNA-binding</keyword>
<evidence type="ECO:0000256" key="5">
    <source>
        <dbReference type="PROSITE-ProRule" id="PRU00176"/>
    </source>
</evidence>
<reference evidence="8 9" key="1">
    <citation type="journal article" date="2023" name="Nat. Commun.">
        <title>Origin of minicircular mitochondrial genomes in red algae.</title>
        <authorList>
            <person name="Lee Y."/>
            <person name="Cho C.H."/>
            <person name="Lee Y.M."/>
            <person name="Park S.I."/>
            <person name="Yang J.H."/>
            <person name="West J.A."/>
            <person name="Bhattacharya D."/>
            <person name="Yoon H.S."/>
        </authorList>
    </citation>
    <scope>NUCLEOTIDE SEQUENCE [LARGE SCALE GENOMIC DNA]</scope>
    <source>
        <strain evidence="8 9">CCMP1338</strain>
        <tissue evidence="8">Whole cell</tissue>
    </source>
</reference>
<dbReference type="GO" id="GO:0071011">
    <property type="term" value="C:precatalytic spliceosome"/>
    <property type="evidence" value="ECO:0007669"/>
    <property type="project" value="TreeGrafter"/>
</dbReference>
<organism evidence="8 9">
    <name type="scientific">Rhodosorus marinus</name>
    <dbReference type="NCBI Taxonomy" id="101924"/>
    <lineage>
        <taxon>Eukaryota</taxon>
        <taxon>Rhodophyta</taxon>
        <taxon>Stylonematophyceae</taxon>
        <taxon>Stylonematales</taxon>
        <taxon>Stylonemataceae</taxon>
        <taxon>Rhodosorus</taxon>
    </lineage>
</organism>
<dbReference type="SUPFAM" id="SSF54928">
    <property type="entry name" value="RNA-binding domain, RBD"/>
    <property type="match status" value="1"/>
</dbReference>
<evidence type="ECO:0000256" key="3">
    <source>
        <dbReference type="ARBA" id="ARBA00023242"/>
    </source>
</evidence>
<feature type="domain" description="RRM" evidence="7">
    <location>
        <begin position="122"/>
        <end position="200"/>
    </location>
</feature>
<evidence type="ECO:0000256" key="1">
    <source>
        <dbReference type="ARBA" id="ARBA00004123"/>
    </source>
</evidence>
<dbReference type="GO" id="GO:0000398">
    <property type="term" value="P:mRNA splicing, via spliceosome"/>
    <property type="evidence" value="ECO:0007669"/>
    <property type="project" value="TreeGrafter"/>
</dbReference>
<dbReference type="AlphaFoldDB" id="A0AAV8V0G6"/>
<name>A0AAV8V0G6_9RHOD</name>